<comment type="caution">
    <text evidence="1">The sequence shown here is derived from an EMBL/GenBank/DDBJ whole genome shotgun (WGS) entry which is preliminary data.</text>
</comment>
<evidence type="ECO:0000313" key="1">
    <source>
        <dbReference type="EMBL" id="TDN86531.1"/>
    </source>
</evidence>
<dbReference type="EMBL" id="SNWD01000001">
    <property type="protein sequence ID" value="TDN86531.1"/>
    <property type="molecule type" value="Genomic_DNA"/>
</dbReference>
<reference evidence="1 2" key="1">
    <citation type="submission" date="2019-03" db="EMBL/GenBank/DDBJ databases">
        <title>Genomic Encyclopedia of Type Strains, Phase IV (KMG-IV): sequencing the most valuable type-strain genomes for metagenomic binning, comparative biology and taxonomic classification.</title>
        <authorList>
            <person name="Goeker M."/>
        </authorList>
    </citation>
    <scope>NUCLEOTIDE SEQUENCE [LARGE SCALE GENOMIC DNA]</scope>
    <source>
        <strain evidence="1 2">DSM 25059</strain>
    </source>
</reference>
<proteinExistence type="predicted"/>
<accession>A0A4R6FXA5</accession>
<keyword evidence="2" id="KW-1185">Reference proteome</keyword>
<sequence length="132" mass="15123">MLNALKHPAQNLAADKRALFGGKGILLFTLLSHVGYEVFRKLPHFHFNADAGFLMKAVFKRLAYEVILRSVGEADKAVLSRVEPEVIYRSRAVSLLFLRSIIKEVSHYLWRELVRMNQIESEGATKRLHHPI</sequence>
<gene>
    <name evidence="1" type="ORF">EV664_101102</name>
</gene>
<evidence type="ECO:0000313" key="2">
    <source>
        <dbReference type="Proteomes" id="UP000295493"/>
    </source>
</evidence>
<organism evidence="1 2">
    <name type="scientific">Stakelama pacifica</name>
    <dbReference type="NCBI Taxonomy" id="517720"/>
    <lineage>
        <taxon>Bacteria</taxon>
        <taxon>Pseudomonadati</taxon>
        <taxon>Pseudomonadota</taxon>
        <taxon>Alphaproteobacteria</taxon>
        <taxon>Sphingomonadales</taxon>
        <taxon>Sphingomonadaceae</taxon>
        <taxon>Stakelama</taxon>
    </lineage>
</organism>
<dbReference type="Proteomes" id="UP000295493">
    <property type="component" value="Unassembled WGS sequence"/>
</dbReference>
<dbReference type="AlphaFoldDB" id="A0A4R6FXA5"/>
<name>A0A4R6FXA5_9SPHN</name>
<protein>
    <submittedName>
        <fullName evidence="1">Uncharacterized protein</fullName>
    </submittedName>
</protein>